<evidence type="ECO:0000313" key="1">
    <source>
        <dbReference type="EMBL" id="TNN74145.1"/>
    </source>
</evidence>
<dbReference type="EMBL" id="SRLO01000117">
    <property type="protein sequence ID" value="TNN74145.1"/>
    <property type="molecule type" value="Genomic_DNA"/>
</dbReference>
<protein>
    <submittedName>
        <fullName evidence="1">Uncharacterized protein</fullName>
    </submittedName>
</protein>
<comment type="caution">
    <text evidence="1">The sequence shown here is derived from an EMBL/GenBank/DDBJ whole genome shotgun (WGS) entry which is preliminary data.</text>
</comment>
<reference evidence="1 2" key="1">
    <citation type="submission" date="2019-03" db="EMBL/GenBank/DDBJ databases">
        <title>First draft genome of Liparis tanakae, snailfish: a comprehensive survey of snailfish specific genes.</title>
        <authorList>
            <person name="Kim W."/>
            <person name="Song I."/>
            <person name="Jeong J.-H."/>
            <person name="Kim D."/>
            <person name="Kim S."/>
            <person name="Ryu S."/>
            <person name="Song J.Y."/>
            <person name="Lee S.K."/>
        </authorList>
    </citation>
    <scope>NUCLEOTIDE SEQUENCE [LARGE SCALE GENOMIC DNA]</scope>
    <source>
        <tissue evidence="1">Muscle</tissue>
    </source>
</reference>
<keyword evidence="2" id="KW-1185">Reference proteome</keyword>
<name>A0A4Z2I9R5_9TELE</name>
<accession>A0A4Z2I9R5</accession>
<organism evidence="1 2">
    <name type="scientific">Liparis tanakae</name>
    <name type="common">Tanaka's snailfish</name>
    <dbReference type="NCBI Taxonomy" id="230148"/>
    <lineage>
        <taxon>Eukaryota</taxon>
        <taxon>Metazoa</taxon>
        <taxon>Chordata</taxon>
        <taxon>Craniata</taxon>
        <taxon>Vertebrata</taxon>
        <taxon>Euteleostomi</taxon>
        <taxon>Actinopterygii</taxon>
        <taxon>Neopterygii</taxon>
        <taxon>Teleostei</taxon>
        <taxon>Neoteleostei</taxon>
        <taxon>Acanthomorphata</taxon>
        <taxon>Eupercaria</taxon>
        <taxon>Perciformes</taxon>
        <taxon>Cottioidei</taxon>
        <taxon>Cottales</taxon>
        <taxon>Liparidae</taxon>
        <taxon>Liparis</taxon>
    </lineage>
</organism>
<proteinExistence type="predicted"/>
<dbReference type="AlphaFoldDB" id="A0A4Z2I9R5"/>
<dbReference type="Proteomes" id="UP000314294">
    <property type="component" value="Unassembled WGS sequence"/>
</dbReference>
<sequence>MEGMWRRPKVRTPSSKRLHPCRSLMKGKSIVIAGASCDTVFNSLLHGGTAVSSQLFAALLQLSLKNCCSGRFGTGRNVISSFSCFGHKSPSVHIKLDNVCDE</sequence>
<evidence type="ECO:0000313" key="2">
    <source>
        <dbReference type="Proteomes" id="UP000314294"/>
    </source>
</evidence>
<gene>
    <name evidence="1" type="ORF">EYF80_015590</name>
</gene>